<dbReference type="STRING" id="1048205.AB852_00250"/>
<dbReference type="GO" id="GO:0008168">
    <property type="term" value="F:methyltransferase activity"/>
    <property type="evidence" value="ECO:0007669"/>
    <property type="project" value="UniProtKB-KW"/>
</dbReference>
<dbReference type="InterPro" id="IPR015813">
    <property type="entry name" value="Pyrv/PenolPyrv_kinase-like_dom"/>
</dbReference>
<dbReference type="AlphaFoldDB" id="A0A1Q4VBY2"/>
<evidence type="ECO:0000313" key="2">
    <source>
        <dbReference type="Proteomes" id="UP000186455"/>
    </source>
</evidence>
<dbReference type="Proteomes" id="UP000186455">
    <property type="component" value="Unassembled WGS sequence"/>
</dbReference>
<proteinExistence type="predicted"/>
<dbReference type="Gene3D" id="3.20.20.60">
    <property type="entry name" value="Phosphoenolpyruvate-binding domains"/>
    <property type="match status" value="1"/>
</dbReference>
<keyword evidence="1" id="KW-0808">Transferase</keyword>
<protein>
    <submittedName>
        <fullName evidence="1">3-methyl-2-oxobutanoate hydroxymethyltransferase</fullName>
    </submittedName>
</protein>
<name>A0A1Q4VBY2_9ACTN</name>
<keyword evidence="1" id="KW-0489">Methyltransferase</keyword>
<reference evidence="1 2" key="1">
    <citation type="submission" date="2015-06" db="EMBL/GenBank/DDBJ databases">
        <title>Cloning and characterization of the uncialamcin biosynthetic gene cluster.</title>
        <authorList>
            <person name="Yan X."/>
            <person name="Huang T."/>
            <person name="Ge H."/>
            <person name="Shen B."/>
        </authorList>
    </citation>
    <scope>NUCLEOTIDE SEQUENCE [LARGE SCALE GENOMIC DNA]</scope>
    <source>
        <strain evidence="1 2">DCA2648</strain>
    </source>
</reference>
<gene>
    <name evidence="1" type="ORF">AB852_00250</name>
</gene>
<dbReference type="GO" id="GO:0032259">
    <property type="term" value="P:methylation"/>
    <property type="evidence" value="ECO:0007669"/>
    <property type="project" value="UniProtKB-KW"/>
</dbReference>
<dbReference type="Gene3D" id="6.10.250.2750">
    <property type="match status" value="1"/>
</dbReference>
<keyword evidence="2" id="KW-1185">Reference proteome</keyword>
<accession>A0A1Q4VBY2</accession>
<dbReference type="CDD" id="cd00377">
    <property type="entry name" value="ICL_PEPM"/>
    <property type="match status" value="1"/>
</dbReference>
<dbReference type="Pfam" id="PF13714">
    <property type="entry name" value="PEP_mutase"/>
    <property type="match status" value="1"/>
</dbReference>
<dbReference type="PANTHER" id="PTHR42905">
    <property type="entry name" value="PHOSPHOENOLPYRUVATE CARBOXYLASE"/>
    <property type="match status" value="1"/>
</dbReference>
<evidence type="ECO:0000313" key="1">
    <source>
        <dbReference type="EMBL" id="OKH95358.1"/>
    </source>
</evidence>
<sequence>MTYETKPPVDAVDAVDPVAQARALRALHVPGRPLVLPNAWDPASARLVVAAGALAVATTSAGIAWELGLPDGERLDRDRALDAVARIAAAVDVPVTADIEAGYADETPDIAATVQIVLAAGAVGVNIEDALYGDPERDAATPLRPAGDQAARLRVARGAADAQGVPLFVNARVDTYWKSVGDPATRLARTLERAAAYLAAGADGIFVPGVRDPDEIRALADGVDGPLNILAGPGLPTVPELAALGVARVTLGSGLARAAHSFVRSAAREALTTGTYEALTGAMPYKEANTLFPHP</sequence>
<organism evidence="1 2">
    <name type="scientific">Streptomyces uncialis</name>
    <dbReference type="NCBI Taxonomy" id="1048205"/>
    <lineage>
        <taxon>Bacteria</taxon>
        <taxon>Bacillati</taxon>
        <taxon>Actinomycetota</taxon>
        <taxon>Actinomycetes</taxon>
        <taxon>Kitasatosporales</taxon>
        <taxon>Streptomycetaceae</taxon>
        <taxon>Streptomyces</taxon>
    </lineage>
</organism>
<dbReference type="InterPro" id="IPR039556">
    <property type="entry name" value="ICL/PEPM"/>
</dbReference>
<dbReference type="RefSeq" id="WP_073782371.1">
    <property type="nucleotide sequence ID" value="NZ_LFBV01000001.1"/>
</dbReference>
<dbReference type="PANTHER" id="PTHR42905:SF16">
    <property type="entry name" value="CARBOXYPHOSPHONOENOLPYRUVATE PHOSPHONOMUTASE-LIKE PROTEIN (AFU_ORTHOLOGUE AFUA_5G07230)"/>
    <property type="match status" value="1"/>
</dbReference>
<dbReference type="InterPro" id="IPR040442">
    <property type="entry name" value="Pyrv_kinase-like_dom_sf"/>
</dbReference>
<comment type="caution">
    <text evidence="1">The sequence shown here is derived from an EMBL/GenBank/DDBJ whole genome shotgun (WGS) entry which is preliminary data.</text>
</comment>
<dbReference type="EMBL" id="LFBV01000001">
    <property type="protein sequence ID" value="OKH95358.1"/>
    <property type="molecule type" value="Genomic_DNA"/>
</dbReference>
<dbReference type="SUPFAM" id="SSF51621">
    <property type="entry name" value="Phosphoenolpyruvate/pyruvate domain"/>
    <property type="match status" value="1"/>
</dbReference>